<protein>
    <submittedName>
        <fullName evidence="2">Uncharacterized protein</fullName>
    </submittedName>
</protein>
<dbReference type="EMBL" id="JAPFQL010000021">
    <property type="protein sequence ID" value="MDC5696973.1"/>
    <property type="molecule type" value="Genomic_DNA"/>
</dbReference>
<dbReference type="Proteomes" id="UP001150259">
    <property type="component" value="Unassembled WGS sequence"/>
</dbReference>
<organism evidence="2 3">
    <name type="scientific">Intrasporangium calvum</name>
    <dbReference type="NCBI Taxonomy" id="53358"/>
    <lineage>
        <taxon>Bacteria</taxon>
        <taxon>Bacillati</taxon>
        <taxon>Actinomycetota</taxon>
        <taxon>Actinomycetes</taxon>
        <taxon>Micrococcales</taxon>
        <taxon>Intrasporangiaceae</taxon>
        <taxon>Intrasporangium</taxon>
    </lineage>
</organism>
<accession>A0ABT5GFE0</accession>
<keyword evidence="3" id="KW-1185">Reference proteome</keyword>
<evidence type="ECO:0000256" key="1">
    <source>
        <dbReference type="SAM" id="Phobius"/>
    </source>
</evidence>
<comment type="caution">
    <text evidence="2">The sequence shown here is derived from an EMBL/GenBank/DDBJ whole genome shotgun (WGS) entry which is preliminary data.</text>
</comment>
<sequence length="77" mass="8550">MFSTAEDNVRKEGLFGSVFFETREVREGVIGSSMGVDNPLGLVVIFLVLFGLVSMAQLAYHALKAYRADLIRERSHS</sequence>
<feature type="transmembrane region" description="Helical" evidence="1">
    <location>
        <begin position="40"/>
        <end position="63"/>
    </location>
</feature>
<keyword evidence="1" id="KW-0472">Membrane</keyword>
<keyword evidence="1" id="KW-0812">Transmembrane</keyword>
<name>A0ABT5GFE0_9MICO</name>
<evidence type="ECO:0000313" key="3">
    <source>
        <dbReference type="Proteomes" id="UP001150259"/>
    </source>
</evidence>
<evidence type="ECO:0000313" key="2">
    <source>
        <dbReference type="EMBL" id="MDC5696973.1"/>
    </source>
</evidence>
<proteinExistence type="predicted"/>
<reference evidence="2 3" key="1">
    <citation type="submission" date="2022-11" db="EMBL/GenBank/DDBJ databases">
        <title>Anaerobic phenanthrene biodegradation by a DNRA strain PheN6.</title>
        <authorList>
            <person name="Zhang Z."/>
        </authorList>
    </citation>
    <scope>NUCLEOTIDE SEQUENCE [LARGE SCALE GENOMIC DNA]</scope>
    <source>
        <strain evidence="2 3">PheN6</strain>
    </source>
</reference>
<dbReference type="RefSeq" id="WP_272461544.1">
    <property type="nucleotide sequence ID" value="NZ_JAPFQL010000021.1"/>
</dbReference>
<keyword evidence="1" id="KW-1133">Transmembrane helix</keyword>
<gene>
    <name evidence="2" type="ORF">OO014_06845</name>
</gene>